<reference evidence="1" key="1">
    <citation type="submission" date="2023-06" db="EMBL/GenBank/DDBJ databases">
        <title>Genome-scale phylogeny and comparative genomics of the fungal order Sordariales.</title>
        <authorList>
            <consortium name="Lawrence Berkeley National Laboratory"/>
            <person name="Hensen N."/>
            <person name="Bonometti L."/>
            <person name="Westerberg I."/>
            <person name="Brannstrom I.O."/>
            <person name="Guillou S."/>
            <person name="Cros-Aarteil S."/>
            <person name="Calhoun S."/>
            <person name="Haridas S."/>
            <person name="Kuo A."/>
            <person name="Mondo S."/>
            <person name="Pangilinan J."/>
            <person name="Riley R."/>
            <person name="LaButti K."/>
            <person name="Andreopoulos B."/>
            <person name="Lipzen A."/>
            <person name="Chen C."/>
            <person name="Yanf M."/>
            <person name="Daum C."/>
            <person name="Ng V."/>
            <person name="Clum A."/>
            <person name="Steindorff A."/>
            <person name="Ohm R."/>
            <person name="Martin F."/>
            <person name="Silar P."/>
            <person name="Natvig D."/>
            <person name="Lalanne C."/>
            <person name="Gautier V."/>
            <person name="Ament-velasquez S.L."/>
            <person name="Kruys A."/>
            <person name="Hutchinson M.I."/>
            <person name="Powell A.J."/>
            <person name="Barry K."/>
            <person name="Miller A.N."/>
            <person name="Grigoriev I.V."/>
            <person name="Debuchy R."/>
            <person name="Gladieux P."/>
            <person name="Thoren M.H."/>
            <person name="Johannesson H."/>
        </authorList>
    </citation>
    <scope>NUCLEOTIDE SEQUENCE</scope>
    <source>
        <strain evidence="1">SMH2392-1A</strain>
    </source>
</reference>
<protein>
    <submittedName>
        <fullName evidence="1">Uncharacterized protein</fullName>
    </submittedName>
</protein>
<gene>
    <name evidence="1" type="ORF">B0T26DRAFT_681221</name>
</gene>
<keyword evidence="2" id="KW-1185">Reference proteome</keyword>
<evidence type="ECO:0000313" key="1">
    <source>
        <dbReference type="EMBL" id="KAK0703562.1"/>
    </source>
</evidence>
<name>A0AA39ZTV1_9PEZI</name>
<organism evidence="1 2">
    <name type="scientific">Lasiosphaeria miniovina</name>
    <dbReference type="NCBI Taxonomy" id="1954250"/>
    <lineage>
        <taxon>Eukaryota</taxon>
        <taxon>Fungi</taxon>
        <taxon>Dikarya</taxon>
        <taxon>Ascomycota</taxon>
        <taxon>Pezizomycotina</taxon>
        <taxon>Sordariomycetes</taxon>
        <taxon>Sordariomycetidae</taxon>
        <taxon>Sordariales</taxon>
        <taxon>Lasiosphaeriaceae</taxon>
        <taxon>Lasiosphaeria</taxon>
    </lineage>
</organism>
<evidence type="ECO:0000313" key="2">
    <source>
        <dbReference type="Proteomes" id="UP001172101"/>
    </source>
</evidence>
<dbReference type="AlphaFoldDB" id="A0AA39ZTV1"/>
<proteinExistence type="predicted"/>
<dbReference type="EMBL" id="JAUIRO010000008">
    <property type="protein sequence ID" value="KAK0703562.1"/>
    <property type="molecule type" value="Genomic_DNA"/>
</dbReference>
<dbReference type="GeneID" id="85323887"/>
<sequence length="197" mass="22017">MGLLCPHLCEDRLSDLGSTTVAARVSVSIYSNYRKWLEKLSPNEIGGNYIDPETAVLCVIWTPRRVLKPSPFPGQSGTVVLELDSQMLRAAVIEHKGKHTRCTAECVAKEVDCEHGEPALHKFRDGIRPDQLQRLEKALVSQQLFTGDVNVEKPEYATRNEFLFQVLGSMFVRTQKISALTLASTPKNDLKHPVFGK</sequence>
<comment type="caution">
    <text evidence="1">The sequence shown here is derived from an EMBL/GenBank/DDBJ whole genome shotgun (WGS) entry which is preliminary data.</text>
</comment>
<dbReference type="RefSeq" id="XP_060290421.1">
    <property type="nucleotide sequence ID" value="XM_060440617.1"/>
</dbReference>
<accession>A0AA39ZTV1</accession>
<dbReference type="Proteomes" id="UP001172101">
    <property type="component" value="Unassembled WGS sequence"/>
</dbReference>